<dbReference type="PATRIC" id="fig|38300.4.peg.3035"/>
<gene>
    <name evidence="1" type="ORF">SPRI_2881</name>
</gene>
<organism evidence="1">
    <name type="scientific">Streptomyces pristinaespiralis</name>
    <dbReference type="NCBI Taxonomy" id="38300"/>
    <lineage>
        <taxon>Bacteria</taxon>
        <taxon>Bacillati</taxon>
        <taxon>Actinomycetota</taxon>
        <taxon>Actinomycetes</taxon>
        <taxon>Kitasatosporales</taxon>
        <taxon>Streptomycetaceae</taxon>
        <taxon>Streptomyces</taxon>
    </lineage>
</organism>
<reference evidence="1 2" key="1">
    <citation type="submission" date="2015-08" db="EMBL/GenBank/DDBJ databases">
        <title>Genome sequence of the pristinamycin over-producing bacterium Streptomyces pristinaespiralis HCCB10218.</title>
        <authorList>
            <person name="Tian J."/>
            <person name="Yang J."/>
            <person name="Li L."/>
            <person name="Ruan L."/>
            <person name="Wei W."/>
            <person name="Zheng G."/>
            <person name="Wei Z."/>
            <person name="Yang S."/>
            <person name="Ge M."/>
            <person name="Jiang W."/>
            <person name="Lu Y."/>
        </authorList>
    </citation>
    <scope>NUCLEOTIDE SEQUENCE [LARGE SCALE GENOMIC DNA]</scope>
    <source>
        <strain evidence="1 2">HCCB 10218</strain>
    </source>
</reference>
<evidence type="ECO:0000313" key="2">
    <source>
        <dbReference type="Proteomes" id="UP000060513"/>
    </source>
</evidence>
<dbReference type="AlphaFoldDB" id="A0A0M4DRB8"/>
<sequence length="172" mass="17825">MRHKATVLVPALLLGLTACQSTGGSGREPAPGASAGAPVTATGIGDTADIGGARFGEHLRVLLRGFVDPAVATGTAPRPAAGHRWVGVELNLANVGGTAHESPLGRTWVVDDRGERHPAVRSGELTTGFPLKVRTLPVGEHADGWLVFEVPFGSRAVGLDCTVGGERRSWRL</sequence>
<dbReference type="RefSeq" id="WP_005312732.1">
    <property type="nucleotide sequence ID" value="NZ_CP011340.1"/>
</dbReference>
<dbReference type="Proteomes" id="UP000060513">
    <property type="component" value="Chromosome"/>
</dbReference>
<proteinExistence type="predicted"/>
<dbReference type="STRING" id="38300.SPRI_2881"/>
<name>A0A0M4DRB8_STRPR</name>
<accession>A0A0M4DRB8</accession>
<dbReference type="OrthoDB" id="4242299at2"/>
<evidence type="ECO:0000313" key="1">
    <source>
        <dbReference type="EMBL" id="ALC21187.1"/>
    </source>
</evidence>
<dbReference type="EMBL" id="CP011340">
    <property type="protein sequence ID" value="ALC21187.1"/>
    <property type="molecule type" value="Genomic_DNA"/>
</dbReference>
<dbReference type="KEGG" id="spri:SPRI_2881"/>
<dbReference type="OMA" id="VKWNILA"/>
<dbReference type="PROSITE" id="PS51257">
    <property type="entry name" value="PROKAR_LIPOPROTEIN"/>
    <property type="match status" value="1"/>
</dbReference>
<dbReference type="GeneID" id="97236087"/>
<protein>
    <submittedName>
        <fullName evidence="1">Uncharacterized protein</fullName>
    </submittedName>
</protein>